<dbReference type="Proteomes" id="UP001295423">
    <property type="component" value="Unassembled WGS sequence"/>
</dbReference>
<feature type="region of interest" description="Disordered" evidence="1">
    <location>
        <begin position="159"/>
        <end position="213"/>
    </location>
</feature>
<dbReference type="EMBL" id="CAKOGP040001112">
    <property type="protein sequence ID" value="CAJ1942834.1"/>
    <property type="molecule type" value="Genomic_DNA"/>
</dbReference>
<dbReference type="AlphaFoldDB" id="A0AAD2CT61"/>
<reference evidence="3" key="1">
    <citation type="submission" date="2023-08" db="EMBL/GenBank/DDBJ databases">
        <authorList>
            <person name="Audoor S."/>
            <person name="Bilcke G."/>
        </authorList>
    </citation>
    <scope>NUCLEOTIDE SEQUENCE</scope>
</reference>
<organism evidence="3 4">
    <name type="scientific">Cylindrotheca closterium</name>
    <dbReference type="NCBI Taxonomy" id="2856"/>
    <lineage>
        <taxon>Eukaryota</taxon>
        <taxon>Sar</taxon>
        <taxon>Stramenopiles</taxon>
        <taxon>Ochrophyta</taxon>
        <taxon>Bacillariophyta</taxon>
        <taxon>Bacillariophyceae</taxon>
        <taxon>Bacillariophycidae</taxon>
        <taxon>Bacillariales</taxon>
        <taxon>Bacillariaceae</taxon>
        <taxon>Cylindrotheca</taxon>
    </lineage>
</organism>
<evidence type="ECO:0000256" key="2">
    <source>
        <dbReference type="SAM" id="SignalP"/>
    </source>
</evidence>
<name>A0AAD2CT61_9STRA</name>
<accession>A0AAD2CT61</accession>
<feature type="compositionally biased region" description="Polar residues" evidence="1">
    <location>
        <begin position="187"/>
        <end position="197"/>
    </location>
</feature>
<keyword evidence="4" id="KW-1185">Reference proteome</keyword>
<evidence type="ECO:0000256" key="1">
    <source>
        <dbReference type="SAM" id="MobiDB-lite"/>
    </source>
</evidence>
<evidence type="ECO:0000313" key="3">
    <source>
        <dbReference type="EMBL" id="CAJ1942834.1"/>
    </source>
</evidence>
<protein>
    <submittedName>
        <fullName evidence="3">Uncharacterized protein</fullName>
    </submittedName>
</protein>
<proteinExistence type="predicted"/>
<sequence>MHLIVVLLLFCSRCASSTSAQVLGSHQLAVGEWRVTLRGRFDPTSIFPKTLSNLPSEIVARRGLWGSRVLDCTFSMSDDGTFCLRPEQSNDNHLPVRGRWNVLSNPYCITDRFYDQLTLKSHPRQHIVNADGEEDAVIDSITAVNVYARMWGHYSRNKPGRGKLSHGSLTVSAEESKHERRRWPVKQSISFSAVKKSSQSKEKDWEDQEYFGY</sequence>
<gene>
    <name evidence="3" type="ORF">CYCCA115_LOCUS8144</name>
</gene>
<evidence type="ECO:0000313" key="4">
    <source>
        <dbReference type="Proteomes" id="UP001295423"/>
    </source>
</evidence>
<feature type="signal peptide" evidence="2">
    <location>
        <begin position="1"/>
        <end position="17"/>
    </location>
</feature>
<keyword evidence="2" id="KW-0732">Signal</keyword>
<comment type="caution">
    <text evidence="3">The sequence shown here is derived from an EMBL/GenBank/DDBJ whole genome shotgun (WGS) entry which is preliminary data.</text>
</comment>
<feature type="chain" id="PRO_5042093906" evidence="2">
    <location>
        <begin position="18"/>
        <end position="213"/>
    </location>
</feature>